<sequence length="272" mass="30335">ADLATGHQLGLDPPGGPRGGPRGVRRRRLPPGGVRPPPRQGLAGPGPHRGGRSASPCRARDPRHRRLPAAHRVLLPSRLPTRQPRGPTPERGARPRARRRDPRRRHGRSRGDDARRPRRRRRDPARLRRRDRRPGRHRGPGVQLGPPSQEPGERRPCLRAGGAPAGRRPLRPGPLPHHRDEAGRPDRRGRAVDQARPPQRHGGQARGPERLQRRPGPPRLRHPGPARPDRDAGTPRLRRLLLDRDVQRRAVGAAGRGGRRTVLRQPAPLLRV</sequence>
<dbReference type="EC" id="1.13.11.27" evidence="2"/>
<dbReference type="AlphaFoldDB" id="A0A6J4U4T2"/>
<keyword evidence="2" id="KW-0223">Dioxygenase</keyword>
<reference evidence="2" key="1">
    <citation type="submission" date="2020-02" db="EMBL/GenBank/DDBJ databases">
        <authorList>
            <person name="Meier V. D."/>
        </authorList>
    </citation>
    <scope>NUCLEOTIDE SEQUENCE</scope>
    <source>
        <strain evidence="2">AVDCRST_MAG49</strain>
    </source>
</reference>
<feature type="compositionally biased region" description="Basic and acidic residues" evidence="1">
    <location>
        <begin position="177"/>
        <end position="193"/>
    </location>
</feature>
<feature type="compositionally biased region" description="Low complexity" evidence="1">
    <location>
        <begin position="158"/>
        <end position="167"/>
    </location>
</feature>
<feature type="compositionally biased region" description="Basic residues" evidence="1">
    <location>
        <begin position="116"/>
        <end position="139"/>
    </location>
</feature>
<proteinExistence type="predicted"/>
<keyword evidence="2" id="KW-0560">Oxidoreductase</keyword>
<name>A0A6J4U4T2_9BACT</name>
<dbReference type="EMBL" id="CADCWG010000051">
    <property type="protein sequence ID" value="CAA9540464.1"/>
    <property type="molecule type" value="Genomic_DNA"/>
</dbReference>
<evidence type="ECO:0000313" key="2">
    <source>
        <dbReference type="EMBL" id="CAA9540464.1"/>
    </source>
</evidence>
<evidence type="ECO:0000256" key="1">
    <source>
        <dbReference type="SAM" id="MobiDB-lite"/>
    </source>
</evidence>
<feature type="non-terminal residue" evidence="2">
    <location>
        <position position="272"/>
    </location>
</feature>
<keyword evidence="2" id="KW-0670">Pyruvate</keyword>
<dbReference type="GO" id="GO:0003868">
    <property type="term" value="F:4-hydroxyphenylpyruvate dioxygenase activity"/>
    <property type="evidence" value="ECO:0007669"/>
    <property type="project" value="UniProtKB-EC"/>
</dbReference>
<feature type="region of interest" description="Disordered" evidence="1">
    <location>
        <begin position="1"/>
        <end position="272"/>
    </location>
</feature>
<accession>A0A6J4U4T2</accession>
<gene>
    <name evidence="2" type="ORF">AVDCRST_MAG49-795</name>
</gene>
<feature type="non-terminal residue" evidence="2">
    <location>
        <position position="1"/>
    </location>
</feature>
<feature type="compositionally biased region" description="Basic residues" evidence="1">
    <location>
        <begin position="94"/>
        <end position="108"/>
    </location>
</feature>
<protein>
    <submittedName>
        <fullName evidence="2">4-hydroxyphenylpyruvate dioxygenase</fullName>
        <ecNumber evidence="2">1.13.11.27</ecNumber>
    </submittedName>
</protein>
<organism evidence="2">
    <name type="scientific">uncultured Thermomicrobiales bacterium</name>
    <dbReference type="NCBI Taxonomy" id="1645740"/>
    <lineage>
        <taxon>Bacteria</taxon>
        <taxon>Pseudomonadati</taxon>
        <taxon>Thermomicrobiota</taxon>
        <taxon>Thermomicrobia</taxon>
        <taxon>Thermomicrobiales</taxon>
        <taxon>environmental samples</taxon>
    </lineage>
</organism>